<feature type="transmembrane region" description="Helical" evidence="1">
    <location>
        <begin position="48"/>
        <end position="68"/>
    </location>
</feature>
<dbReference type="GeneTree" id="ENSGT00910000147700"/>
<name>A0A2K6CYD1_MACNE</name>
<accession>A0A2K6CYD1</accession>
<dbReference type="OMA" id="LAMEVHV"/>
<reference evidence="2" key="2">
    <citation type="submission" date="2025-09" db="UniProtKB">
        <authorList>
            <consortium name="Ensembl"/>
        </authorList>
    </citation>
    <scope>IDENTIFICATION</scope>
</reference>
<sequence length="106" mass="11718">MWESLIMLRKSPEGPFTKPAGQLPFCCTVTTVASVVCDLYHSESSYPVTILFPLLSPLVFLYLNVAVLPKHISPFLLSLCHFPASAGDTLCCLDPLFYNLAMEVHV</sequence>
<protein>
    <submittedName>
        <fullName evidence="2">Uncharacterized protein</fullName>
    </submittedName>
</protein>
<reference evidence="2" key="1">
    <citation type="submission" date="2025-08" db="UniProtKB">
        <authorList>
            <consortium name="Ensembl"/>
        </authorList>
    </citation>
    <scope>IDENTIFICATION</scope>
</reference>
<dbReference type="Proteomes" id="UP000233120">
    <property type="component" value="Unassembled WGS sequence"/>
</dbReference>
<evidence type="ECO:0000313" key="3">
    <source>
        <dbReference type="Proteomes" id="UP000233120"/>
    </source>
</evidence>
<keyword evidence="1" id="KW-0472">Membrane</keyword>
<keyword evidence="3" id="KW-1185">Reference proteome</keyword>
<organism evidence="2 3">
    <name type="scientific">Macaca nemestrina</name>
    <name type="common">Pig-tailed macaque</name>
    <dbReference type="NCBI Taxonomy" id="9545"/>
    <lineage>
        <taxon>Eukaryota</taxon>
        <taxon>Metazoa</taxon>
        <taxon>Chordata</taxon>
        <taxon>Craniata</taxon>
        <taxon>Vertebrata</taxon>
        <taxon>Euteleostomi</taxon>
        <taxon>Mammalia</taxon>
        <taxon>Eutheria</taxon>
        <taxon>Euarchontoglires</taxon>
        <taxon>Primates</taxon>
        <taxon>Haplorrhini</taxon>
        <taxon>Catarrhini</taxon>
        <taxon>Cercopithecidae</taxon>
        <taxon>Cercopithecinae</taxon>
        <taxon>Macaca</taxon>
    </lineage>
</organism>
<keyword evidence="1" id="KW-1133">Transmembrane helix</keyword>
<evidence type="ECO:0000256" key="1">
    <source>
        <dbReference type="SAM" id="Phobius"/>
    </source>
</evidence>
<dbReference type="Bgee" id="ENSMNEG00000037801">
    <property type="expression patterns" value="Expressed in skeletal muscle tissue and 12 other cell types or tissues"/>
</dbReference>
<evidence type="ECO:0000313" key="2">
    <source>
        <dbReference type="Ensembl" id="ENSMNEP00000028669.1"/>
    </source>
</evidence>
<proteinExistence type="predicted"/>
<keyword evidence="1" id="KW-0812">Transmembrane</keyword>
<dbReference type="Ensembl" id="ENSMNET00000053021.1">
    <property type="protein sequence ID" value="ENSMNEP00000028669.1"/>
    <property type="gene ID" value="ENSMNEG00000037801.1"/>
</dbReference>
<dbReference type="AlphaFoldDB" id="A0A2K6CYD1"/>